<gene>
    <name evidence="2" type="ORF">V5799_006596</name>
</gene>
<feature type="compositionally biased region" description="Polar residues" evidence="1">
    <location>
        <begin position="64"/>
        <end position="73"/>
    </location>
</feature>
<proteinExistence type="predicted"/>
<dbReference type="EMBL" id="JARKHS020026173">
    <property type="protein sequence ID" value="KAK8766626.1"/>
    <property type="molecule type" value="Genomic_DNA"/>
</dbReference>
<protein>
    <submittedName>
        <fullName evidence="2">Uncharacterized protein</fullName>
    </submittedName>
</protein>
<dbReference type="Proteomes" id="UP001321473">
    <property type="component" value="Unassembled WGS sequence"/>
</dbReference>
<organism evidence="2 3">
    <name type="scientific">Amblyomma americanum</name>
    <name type="common">Lone star tick</name>
    <dbReference type="NCBI Taxonomy" id="6943"/>
    <lineage>
        <taxon>Eukaryota</taxon>
        <taxon>Metazoa</taxon>
        <taxon>Ecdysozoa</taxon>
        <taxon>Arthropoda</taxon>
        <taxon>Chelicerata</taxon>
        <taxon>Arachnida</taxon>
        <taxon>Acari</taxon>
        <taxon>Parasitiformes</taxon>
        <taxon>Ixodida</taxon>
        <taxon>Ixodoidea</taxon>
        <taxon>Ixodidae</taxon>
        <taxon>Amblyomminae</taxon>
        <taxon>Amblyomma</taxon>
    </lineage>
</organism>
<sequence>MSSIRGFPPWLASKPLLFFFFVSRHRPPTPEKKTRLCGKLHKGEREARKKKKKPEEYSDKHVTRITSPSSPEPTSRLHKQSGQL</sequence>
<feature type="compositionally biased region" description="Basic and acidic residues" evidence="1">
    <location>
        <begin position="41"/>
        <end position="62"/>
    </location>
</feature>
<comment type="caution">
    <text evidence="2">The sequence shown here is derived from an EMBL/GenBank/DDBJ whole genome shotgun (WGS) entry which is preliminary data.</text>
</comment>
<evidence type="ECO:0000256" key="1">
    <source>
        <dbReference type="SAM" id="MobiDB-lite"/>
    </source>
</evidence>
<accession>A0AAQ4DVY6</accession>
<name>A0AAQ4DVY6_AMBAM</name>
<reference evidence="2 3" key="1">
    <citation type="journal article" date="2023" name="Arcadia Sci">
        <title>De novo assembly of a long-read Amblyomma americanum tick genome.</title>
        <authorList>
            <person name="Chou S."/>
            <person name="Poskanzer K.E."/>
            <person name="Rollins M."/>
            <person name="Thuy-Boun P.S."/>
        </authorList>
    </citation>
    <scope>NUCLEOTIDE SEQUENCE [LARGE SCALE GENOMIC DNA]</scope>
    <source>
        <strain evidence="2">F_SG_1</strain>
        <tissue evidence="2">Salivary glands</tissue>
    </source>
</reference>
<dbReference type="AlphaFoldDB" id="A0AAQ4DVY6"/>
<evidence type="ECO:0000313" key="3">
    <source>
        <dbReference type="Proteomes" id="UP001321473"/>
    </source>
</evidence>
<keyword evidence="3" id="KW-1185">Reference proteome</keyword>
<feature type="region of interest" description="Disordered" evidence="1">
    <location>
        <begin position="27"/>
        <end position="84"/>
    </location>
</feature>
<evidence type="ECO:0000313" key="2">
    <source>
        <dbReference type="EMBL" id="KAK8766626.1"/>
    </source>
</evidence>